<feature type="non-terminal residue" evidence="8">
    <location>
        <position position="186"/>
    </location>
</feature>
<dbReference type="InterPro" id="IPR020901">
    <property type="entry name" value="Prtase_inh_Kunz-CS"/>
</dbReference>
<comment type="subcellular location">
    <subcellularLocation>
        <location evidence="1">Secreted</location>
    </subcellularLocation>
</comment>
<keyword evidence="3" id="KW-0732">Signal</keyword>
<evidence type="ECO:0000256" key="2">
    <source>
        <dbReference type="ARBA" id="ARBA00022525"/>
    </source>
</evidence>
<evidence type="ECO:0000259" key="5">
    <source>
        <dbReference type="PROSITE" id="PS50279"/>
    </source>
</evidence>
<accession>A0ABM0LYM9</accession>
<dbReference type="Gene3D" id="3.30.60.30">
    <property type="match status" value="1"/>
</dbReference>
<keyword evidence="7" id="KW-1185">Reference proteome</keyword>
<dbReference type="SUPFAM" id="SSF57362">
    <property type="entry name" value="BPTI-like"/>
    <property type="match status" value="1"/>
</dbReference>
<evidence type="ECO:0000259" key="6">
    <source>
        <dbReference type="PROSITE" id="PS51465"/>
    </source>
</evidence>
<gene>
    <name evidence="8" type="primary">LOC102803432</name>
</gene>
<dbReference type="SUPFAM" id="SSF100895">
    <property type="entry name" value="Kazal-type serine protease inhibitors"/>
    <property type="match status" value="1"/>
</dbReference>
<dbReference type="PRINTS" id="PR00759">
    <property type="entry name" value="BASICPTASE"/>
</dbReference>
<dbReference type="PANTHER" id="PTHR45938">
    <property type="entry name" value="ACP24A4-RELATED"/>
    <property type="match status" value="1"/>
</dbReference>
<feature type="domain" description="Kazal-like" evidence="6">
    <location>
        <begin position="16"/>
        <end position="72"/>
    </location>
</feature>
<dbReference type="Proteomes" id="UP000694865">
    <property type="component" value="Unplaced"/>
</dbReference>
<dbReference type="InterPro" id="IPR036058">
    <property type="entry name" value="Kazal_dom_sf"/>
</dbReference>
<sequence>KCQFTECGEGEVCFLSGADAECACLGASSCPDDGHPVCGRDSVTYNSDCHLTVTECQTKRTIGKVRDGMCIMAGFCQLQPITLDVAVECNSHIYWDKYEQRCKIVQPNECVPGLYGFSSLGECTEKCSEGKYCEQPLDPGECDVPVTRWQYDSISQDCFSFTYSGCGGNENNFMTRDECLIACPGI</sequence>
<dbReference type="InterPro" id="IPR002350">
    <property type="entry name" value="Kazal_dom"/>
</dbReference>
<dbReference type="SMART" id="SM00280">
    <property type="entry name" value="KAZAL"/>
    <property type="match status" value="1"/>
</dbReference>
<dbReference type="CDD" id="cd00109">
    <property type="entry name" value="Kunitz-type"/>
    <property type="match status" value="1"/>
</dbReference>
<dbReference type="InterPro" id="IPR036880">
    <property type="entry name" value="Kunitz_BPTI_sf"/>
</dbReference>
<reference evidence="8" key="1">
    <citation type="submission" date="2025-08" db="UniProtKB">
        <authorList>
            <consortium name="RefSeq"/>
        </authorList>
    </citation>
    <scope>IDENTIFICATION</scope>
    <source>
        <tissue evidence="8">Testes</tissue>
    </source>
</reference>
<evidence type="ECO:0000256" key="3">
    <source>
        <dbReference type="ARBA" id="ARBA00022729"/>
    </source>
</evidence>
<name>A0ABM0LYM9_SACKO</name>
<proteinExistence type="predicted"/>
<organism evidence="7 8">
    <name type="scientific">Saccoglossus kowalevskii</name>
    <name type="common">Acorn worm</name>
    <dbReference type="NCBI Taxonomy" id="10224"/>
    <lineage>
        <taxon>Eukaryota</taxon>
        <taxon>Metazoa</taxon>
        <taxon>Hemichordata</taxon>
        <taxon>Enteropneusta</taxon>
        <taxon>Harrimaniidae</taxon>
        <taxon>Saccoglossus</taxon>
    </lineage>
</organism>
<dbReference type="PROSITE" id="PS00280">
    <property type="entry name" value="BPTI_KUNITZ_1"/>
    <property type="match status" value="1"/>
</dbReference>
<evidence type="ECO:0000313" key="8">
    <source>
        <dbReference type="RefSeq" id="XP_006812870.1"/>
    </source>
</evidence>
<protein>
    <submittedName>
        <fullName evidence="8">Papilin-like</fullName>
    </submittedName>
</protein>
<dbReference type="Gene3D" id="4.10.410.10">
    <property type="entry name" value="Pancreatic trypsin inhibitor Kunitz domain"/>
    <property type="match status" value="1"/>
</dbReference>
<evidence type="ECO:0000313" key="7">
    <source>
        <dbReference type="Proteomes" id="UP000694865"/>
    </source>
</evidence>
<keyword evidence="4" id="KW-1015">Disulfide bond</keyword>
<feature type="domain" description="BPTI/Kunitz inhibitor" evidence="5">
    <location>
        <begin position="133"/>
        <end position="183"/>
    </location>
</feature>
<dbReference type="GeneID" id="102803432"/>
<evidence type="ECO:0000256" key="1">
    <source>
        <dbReference type="ARBA" id="ARBA00004613"/>
    </source>
</evidence>
<dbReference type="PROSITE" id="PS51465">
    <property type="entry name" value="KAZAL_2"/>
    <property type="match status" value="1"/>
</dbReference>
<dbReference type="RefSeq" id="XP_006812870.1">
    <property type="nucleotide sequence ID" value="XM_006812807.1"/>
</dbReference>
<evidence type="ECO:0000256" key="4">
    <source>
        <dbReference type="ARBA" id="ARBA00023157"/>
    </source>
</evidence>
<keyword evidence="2" id="KW-0964">Secreted</keyword>
<feature type="non-terminal residue" evidence="8">
    <location>
        <position position="1"/>
    </location>
</feature>
<dbReference type="PANTHER" id="PTHR45938:SF7">
    <property type="entry name" value="WAP, KAZAL, IMMUNOGLOBULIN, KUNITZ AND NTR DOMAIN-CONTAINING PROTEIN 2"/>
    <property type="match status" value="1"/>
</dbReference>
<dbReference type="Pfam" id="PF07648">
    <property type="entry name" value="Kazal_2"/>
    <property type="match status" value="1"/>
</dbReference>
<dbReference type="PROSITE" id="PS50279">
    <property type="entry name" value="BPTI_KUNITZ_2"/>
    <property type="match status" value="1"/>
</dbReference>
<dbReference type="Pfam" id="PF00014">
    <property type="entry name" value="Kunitz_BPTI"/>
    <property type="match status" value="1"/>
</dbReference>
<dbReference type="InterPro" id="IPR002223">
    <property type="entry name" value="Kunitz_BPTI"/>
</dbReference>
<dbReference type="SMART" id="SM00131">
    <property type="entry name" value="KU"/>
    <property type="match status" value="1"/>
</dbReference>